<dbReference type="Pfam" id="PF08448">
    <property type="entry name" value="PAS_4"/>
    <property type="match status" value="1"/>
</dbReference>
<gene>
    <name evidence="2" type="ORF">LCGC14_2924580</name>
</gene>
<name>A0A0F8ZVF1_9ZZZZ</name>
<comment type="caution">
    <text evidence="2">The sequence shown here is derived from an EMBL/GenBank/DDBJ whole genome shotgun (WGS) entry which is preliminary data.</text>
</comment>
<dbReference type="InterPro" id="IPR035965">
    <property type="entry name" value="PAS-like_dom_sf"/>
</dbReference>
<dbReference type="Gene3D" id="3.30.450.20">
    <property type="entry name" value="PAS domain"/>
    <property type="match status" value="1"/>
</dbReference>
<reference evidence="2" key="1">
    <citation type="journal article" date="2015" name="Nature">
        <title>Complex archaea that bridge the gap between prokaryotes and eukaryotes.</title>
        <authorList>
            <person name="Spang A."/>
            <person name="Saw J.H."/>
            <person name="Jorgensen S.L."/>
            <person name="Zaremba-Niedzwiedzka K."/>
            <person name="Martijn J."/>
            <person name="Lind A.E."/>
            <person name="van Eijk R."/>
            <person name="Schleper C."/>
            <person name="Guy L."/>
            <person name="Ettema T.J."/>
        </authorList>
    </citation>
    <scope>NUCLEOTIDE SEQUENCE</scope>
</reference>
<dbReference type="AlphaFoldDB" id="A0A0F8ZVF1"/>
<dbReference type="NCBIfam" id="TIGR00229">
    <property type="entry name" value="sensory_box"/>
    <property type="match status" value="1"/>
</dbReference>
<dbReference type="PROSITE" id="PS50112">
    <property type="entry name" value="PAS"/>
    <property type="match status" value="1"/>
</dbReference>
<dbReference type="CDD" id="cd00130">
    <property type="entry name" value="PAS"/>
    <property type="match status" value="1"/>
</dbReference>
<sequence length="100" mass="11803">MDDPVVVKDENHRWVFLNDALYKYWGRDKEELIGKSDYDIFPKEEADIYWEKDNKVFETGKADLNEEAQTICGEKHIISTKKSLYKDTHTGEKYIVGTIR</sequence>
<accession>A0A0F8ZVF1</accession>
<feature type="domain" description="PAS" evidence="1">
    <location>
        <begin position="1"/>
        <end position="60"/>
    </location>
</feature>
<dbReference type="SUPFAM" id="SSF55785">
    <property type="entry name" value="PYP-like sensor domain (PAS domain)"/>
    <property type="match status" value="1"/>
</dbReference>
<dbReference type="EMBL" id="LAZR01058218">
    <property type="protein sequence ID" value="KKK70379.1"/>
    <property type="molecule type" value="Genomic_DNA"/>
</dbReference>
<proteinExistence type="predicted"/>
<dbReference type="InterPro" id="IPR013656">
    <property type="entry name" value="PAS_4"/>
</dbReference>
<evidence type="ECO:0000313" key="2">
    <source>
        <dbReference type="EMBL" id="KKK70379.1"/>
    </source>
</evidence>
<evidence type="ECO:0000259" key="1">
    <source>
        <dbReference type="PROSITE" id="PS50112"/>
    </source>
</evidence>
<organism evidence="2">
    <name type="scientific">marine sediment metagenome</name>
    <dbReference type="NCBI Taxonomy" id="412755"/>
    <lineage>
        <taxon>unclassified sequences</taxon>
        <taxon>metagenomes</taxon>
        <taxon>ecological metagenomes</taxon>
    </lineage>
</organism>
<feature type="non-terminal residue" evidence="2">
    <location>
        <position position="100"/>
    </location>
</feature>
<protein>
    <recommendedName>
        <fullName evidence="1">PAS domain-containing protein</fullName>
    </recommendedName>
</protein>
<dbReference type="InterPro" id="IPR000014">
    <property type="entry name" value="PAS"/>
</dbReference>